<dbReference type="InterPro" id="IPR032291">
    <property type="entry name" value="Abn2_C"/>
</dbReference>
<dbReference type="Gene3D" id="1.20.1270.90">
    <property type="entry name" value="AF1782-like"/>
    <property type="match status" value="1"/>
</dbReference>
<dbReference type="PANTHER" id="PTHR43301">
    <property type="entry name" value="ARABINAN ENDO-1,5-ALPHA-L-ARABINOSIDASE"/>
    <property type="match status" value="1"/>
</dbReference>
<evidence type="ECO:0000256" key="8">
    <source>
        <dbReference type="ARBA" id="ARBA00023088"/>
    </source>
</evidence>
<dbReference type="CDD" id="cd18832">
    <property type="entry name" value="GH43_GsAbnA-like"/>
    <property type="match status" value="1"/>
</dbReference>
<sequence>MTKNRAIRILVWGIMLVLLFPFPAIAKAENNPTFQNASVHDPSIIKVKDTFYVFGSHLAAAKSNNLISWEQIADGVHPGNPLIPNALEEMKETFEWAESETFWATDVIQLEDGRFYMYYNSSRGDSPRSAMGVAVADNVEGPYKDLGIILKSGMVKEPSEDGTPYDATDHPNVVDPHVFFDEQGKLWMVYGSYSGGIYILEIDPKTAKPYPDQGYGKKLLGANHSRIEGPYIQYSAETGYYYLFLSFGGLDSVGGYNLRVARSENPDGPYFDSEGNNMIDAHGPEGSFFDDKAIEPFGVKLIGNFTFQSYKDHGTEGYVSPGHNSTFYDKETGKSFNIFHTRFPNKGERHEIRVHQMFMNEDGWPVMAPYRYTGEKLKKIHQKDIIGNYQFINHEKDISADLKKAQNITLKDDGTISGERTGTWELKDDYTAILKIEGNTYKGVFLEQWNSVAGSEGIVFTALSNEGKSIWGIRDLDRSDEEIVELTKKELDLGDTSEVTSDLTLQTDGISGAKVTWESSHPKIISTEGKVIRPAAGEKDQEVTLTATISKGEAKATKSFIVTVLAEVEGKLVAHYSFDGDLEDQTNHVDAGKVVGEQINLPGGKIPFTDGKFGQAAQFDGSSGILLPEGLIHDDSYTVSLWLNPEELTEFTTTFFGAQTEEQWVSLVPRGPVNGETMVWSGEEWFDGNTGMTIPSSEWSHLAFTVEEGTLNVYINGEKKFSDSGFPNVFTSKKAIFSLGVNYWDQAYKGLMDELLVYNSIALSEEQISTYFKTGEIPLQASSIDVSELEKLIEKAKQYANEDGQYTKESFQALQEAITEAESALPTIKSEEDLKKAIQSLDTAIKGLKLVEKKPDTKDPETNGDKDAVPIKDKNDPDKNKGKEEKQKKGKELPNTATFMYSSMVIGLLLFISGIIWFYVRRKVSMRK</sequence>
<evidence type="ECO:0000256" key="11">
    <source>
        <dbReference type="SAM" id="Phobius"/>
    </source>
</evidence>
<dbReference type="NCBIfam" id="TIGR01167">
    <property type="entry name" value="LPXTG_anchor"/>
    <property type="match status" value="1"/>
</dbReference>
<accession>A0ABQ4KFK3</accession>
<feature type="domain" description="Gram-positive cocci surface proteins LPxTG" evidence="13">
    <location>
        <begin position="886"/>
        <end position="924"/>
    </location>
</feature>
<evidence type="ECO:0000256" key="9">
    <source>
        <dbReference type="ARBA" id="ARBA00023295"/>
    </source>
</evidence>
<name>A0ABQ4KFK3_9BACI</name>
<dbReference type="InterPro" id="IPR050727">
    <property type="entry name" value="GH43_arabinanases"/>
</dbReference>
<feature type="region of interest" description="Disordered" evidence="10">
    <location>
        <begin position="852"/>
        <end position="891"/>
    </location>
</feature>
<dbReference type="Pfam" id="PF16369">
    <property type="entry name" value="GH43_C"/>
    <property type="match status" value="1"/>
</dbReference>
<evidence type="ECO:0000313" key="17">
    <source>
        <dbReference type="Proteomes" id="UP000679950"/>
    </source>
</evidence>
<dbReference type="InterPro" id="IPR019931">
    <property type="entry name" value="LPXTG_anchor"/>
</dbReference>
<dbReference type="InterPro" id="IPR013320">
    <property type="entry name" value="ConA-like_dom_sf"/>
</dbReference>
<organism evidence="16 17">
    <name type="scientific">Lederbergia ruris</name>
    <dbReference type="NCBI Taxonomy" id="217495"/>
    <lineage>
        <taxon>Bacteria</taxon>
        <taxon>Bacillati</taxon>
        <taxon>Bacillota</taxon>
        <taxon>Bacilli</taxon>
        <taxon>Bacillales</taxon>
        <taxon>Bacillaceae</taxon>
        <taxon>Lederbergia</taxon>
    </lineage>
</organism>
<feature type="chain" id="PRO_5046573045" evidence="12">
    <location>
        <begin position="27"/>
        <end position="928"/>
    </location>
</feature>
<feature type="transmembrane region" description="Helical" evidence="11">
    <location>
        <begin position="899"/>
        <end position="920"/>
    </location>
</feature>
<evidence type="ECO:0000256" key="10">
    <source>
        <dbReference type="SAM" id="MobiDB-lite"/>
    </source>
</evidence>
<dbReference type="Gene3D" id="2.40.128.10">
    <property type="match status" value="1"/>
</dbReference>
<comment type="subcellular location">
    <subcellularLocation>
        <location evidence="1">Secreted</location>
        <location evidence="1">Cell wall</location>
        <topology evidence="1">Peptidoglycan-anchor</topology>
    </subcellularLocation>
</comment>
<protein>
    <submittedName>
        <fullName evidence="16">Uncharacterized protein</fullName>
    </submittedName>
</protein>
<keyword evidence="8" id="KW-0572">Peptidoglycan-anchor</keyword>
<dbReference type="Gene3D" id="2.60.120.200">
    <property type="match status" value="1"/>
</dbReference>
<comment type="pathway">
    <text evidence="2">Glycan metabolism; L-arabinan degradation.</text>
</comment>
<dbReference type="InterPro" id="IPR023296">
    <property type="entry name" value="Glyco_hydro_beta-prop_sf"/>
</dbReference>
<keyword evidence="9" id="KW-0326">Glycosidase</keyword>
<keyword evidence="11" id="KW-1133">Transmembrane helix</keyword>
<keyword evidence="17" id="KW-1185">Reference proteome</keyword>
<dbReference type="Proteomes" id="UP000679950">
    <property type="component" value="Unassembled WGS sequence"/>
</dbReference>
<evidence type="ECO:0000256" key="3">
    <source>
        <dbReference type="ARBA" id="ARBA00009865"/>
    </source>
</evidence>
<evidence type="ECO:0000256" key="5">
    <source>
        <dbReference type="ARBA" id="ARBA00022525"/>
    </source>
</evidence>
<evidence type="ECO:0000259" key="15">
    <source>
        <dbReference type="Pfam" id="PF20578"/>
    </source>
</evidence>
<feature type="signal peptide" evidence="12">
    <location>
        <begin position="1"/>
        <end position="26"/>
    </location>
</feature>
<evidence type="ECO:0000256" key="12">
    <source>
        <dbReference type="SAM" id="SignalP"/>
    </source>
</evidence>
<keyword evidence="11" id="KW-0812">Transmembrane</keyword>
<keyword evidence="4" id="KW-0134">Cell wall</keyword>
<dbReference type="Pfam" id="PF20578">
    <property type="entry name" value="aBig_2"/>
    <property type="match status" value="1"/>
</dbReference>
<keyword evidence="7" id="KW-0378">Hydrolase</keyword>
<evidence type="ECO:0000256" key="2">
    <source>
        <dbReference type="ARBA" id="ARBA00004834"/>
    </source>
</evidence>
<dbReference type="Gene3D" id="2.115.10.20">
    <property type="entry name" value="Glycosyl hydrolase domain, family 43"/>
    <property type="match status" value="1"/>
</dbReference>
<keyword evidence="11" id="KW-0472">Membrane</keyword>
<evidence type="ECO:0000256" key="6">
    <source>
        <dbReference type="ARBA" id="ARBA00022729"/>
    </source>
</evidence>
<evidence type="ECO:0000259" key="14">
    <source>
        <dbReference type="Pfam" id="PF16369"/>
    </source>
</evidence>
<dbReference type="Pfam" id="PF13385">
    <property type="entry name" value="Laminin_G_3"/>
    <property type="match status" value="1"/>
</dbReference>
<feature type="domain" description="Atrophied bacterial Ig" evidence="15">
    <location>
        <begin position="486"/>
        <end position="566"/>
    </location>
</feature>
<evidence type="ECO:0000256" key="1">
    <source>
        <dbReference type="ARBA" id="ARBA00004168"/>
    </source>
</evidence>
<comment type="similarity">
    <text evidence="3">Belongs to the glycosyl hydrolase 43 family.</text>
</comment>
<dbReference type="EMBL" id="BORB01000002">
    <property type="protein sequence ID" value="GIN56098.1"/>
    <property type="molecule type" value="Genomic_DNA"/>
</dbReference>
<evidence type="ECO:0000259" key="13">
    <source>
        <dbReference type="Pfam" id="PF00746"/>
    </source>
</evidence>
<dbReference type="PANTHER" id="PTHR43301:SF3">
    <property type="entry name" value="ARABINAN ENDO-1,5-ALPHA-L-ARABINOSIDASE A-RELATED"/>
    <property type="match status" value="1"/>
</dbReference>
<dbReference type="SUPFAM" id="SSF49899">
    <property type="entry name" value="Concanavalin A-like lectins/glucanases"/>
    <property type="match status" value="1"/>
</dbReference>
<dbReference type="Pfam" id="PF04616">
    <property type="entry name" value="Glyco_hydro_43"/>
    <property type="match status" value="1"/>
</dbReference>
<dbReference type="InterPro" id="IPR006710">
    <property type="entry name" value="Glyco_hydro_43"/>
</dbReference>
<evidence type="ECO:0000256" key="4">
    <source>
        <dbReference type="ARBA" id="ARBA00022512"/>
    </source>
</evidence>
<keyword evidence="6 12" id="KW-0732">Signal</keyword>
<evidence type="ECO:0000256" key="7">
    <source>
        <dbReference type="ARBA" id="ARBA00022801"/>
    </source>
</evidence>
<feature type="domain" description="Extracellular endo-alpha-(1-&gt;5)-L-arabinanase C-terminal" evidence="14">
    <location>
        <begin position="369"/>
        <end position="472"/>
    </location>
</feature>
<comment type="caution">
    <text evidence="16">The sequence shown here is derived from an EMBL/GenBank/DDBJ whole genome shotgun (WGS) entry which is preliminary data.</text>
</comment>
<dbReference type="Pfam" id="PF00746">
    <property type="entry name" value="Gram_pos_anchor"/>
    <property type="match status" value="1"/>
</dbReference>
<dbReference type="InterPro" id="IPR046780">
    <property type="entry name" value="aBig_2"/>
</dbReference>
<keyword evidence="5" id="KW-0964">Secreted</keyword>
<dbReference type="RefSeq" id="WP_212965221.1">
    <property type="nucleotide sequence ID" value="NZ_BORB01000002.1"/>
</dbReference>
<evidence type="ECO:0000313" key="16">
    <source>
        <dbReference type="EMBL" id="GIN56098.1"/>
    </source>
</evidence>
<dbReference type="SUPFAM" id="SSF75005">
    <property type="entry name" value="Arabinanase/levansucrase/invertase"/>
    <property type="match status" value="1"/>
</dbReference>
<gene>
    <name evidence="16" type="ORF">J8TS2_04170</name>
</gene>
<proteinExistence type="inferred from homology"/>
<reference evidence="16 17" key="1">
    <citation type="submission" date="2021-03" db="EMBL/GenBank/DDBJ databases">
        <title>Antimicrobial resistance genes in bacteria isolated from Japanese honey, and their potential for conferring macrolide and lincosamide resistance in the American foulbrood pathogen Paenibacillus larvae.</title>
        <authorList>
            <person name="Okamoto M."/>
            <person name="Kumagai M."/>
            <person name="Kanamori H."/>
            <person name="Takamatsu D."/>
        </authorList>
    </citation>
    <scope>NUCLEOTIDE SEQUENCE [LARGE SCALE GENOMIC DNA]</scope>
    <source>
        <strain evidence="16 17">J8TS2</strain>
    </source>
</reference>